<dbReference type="EMBL" id="BMAT01006742">
    <property type="protein sequence ID" value="GFS18892.1"/>
    <property type="molecule type" value="Genomic_DNA"/>
</dbReference>
<comment type="caution">
    <text evidence="3">The sequence shown here is derived from an EMBL/GenBank/DDBJ whole genome shotgun (WGS) entry which is preliminary data.</text>
</comment>
<evidence type="ECO:0000313" key="3">
    <source>
        <dbReference type="EMBL" id="GFS18892.1"/>
    </source>
</evidence>
<feature type="compositionally biased region" description="Basic and acidic residues" evidence="1">
    <location>
        <begin position="351"/>
        <end position="363"/>
    </location>
</feature>
<feature type="compositionally biased region" description="Acidic residues" evidence="1">
    <location>
        <begin position="1191"/>
        <end position="1203"/>
    </location>
</feature>
<sequence>MALYHSLSSASTGTCAPLTPRLLFLLLLLVAEFPATRGHGRLLDPPSRASMWRLGFDSPADYDDHQGYCGGKSALWNRFDGKCGVCGDPIRPRPRPHERGGQYYTGTPTRVYQSGDSITITMGITANHRGWVEFRVCPYDDPEPGDVELDDNGDFVEVTQDCLDRHLLELEDGQTRYYLPEPYSTGEHSVTVQLPPDLECEQCLFQWKWNVGNSWGTDPDGTSCIGCGEQEQFYACADIVIESPDSSEASSRPEDDRPRHRPQRRRSKGHNGKGHRHRNPGRKGRRHGRRNHRRNKHRGSRRGRENPRHRHQSRARASTVSTSTSPPTATSHREGGDPLQGLDKIFTNRQEPPKEKTGDKIRGESPAGDSDNDISLGTSRFWWLLRHVPLSPHVFEHSDGPNQGTHSTDMLHGKDTSTQDMDNLDTARETGSSVQMTSSDTDNGPGFWNWLKTQHLKNKIPQHEDSLHERKLSEARVNKNHKDNESQAVKTGATWYDRLASKLQSTALGRILSRTVRSVETPDIPKSSEQEGYSKELNKANPKLLARHLNVVNLRNITTFELNYEDLVRPELNLSIPPSHSLQVFNTSSISTNITSNVKQFEKNVTTPFKFSRTLRLNTSPDMGVVEAQNIPKAKKPTEPRRRTVGLAAKHKEKLQPKHEARSNVRLASHLGDSMQDVAHPTSVQRDMEAAWQAFQQSLESHGHEPGQVSDRNEEISHADLEHTDTNKAGEGENERLNNVLEYLRNALQRRINLFAGNKSTSRSHLSRNNYFTTDPKRIHANEGQNSYTKVDNAGDNNTAPSNHAVNTYSDDKYRIKELPQNHSKEVISNLDNANSETSLPASNNFVKDKVITLHHQDTTASNPKSYIRQPKNQTETENKVHHPPHLKVPMVNSVGSNFILDHVAPTPPNPPVLRPPRMITKQNLENPRGEYNGMLGVSILTIPLSSLDKTHVLNNRARKRENLEMESERNPTQALKVLAAETGAVSHQHSVSMARNELPLYDHANLRSSQTYSHGHHPQADHADLQSSQTYSHGHHPHADHADLHSSQTYNYHDEHDHEDYHEEHDHEDYHEEHDHEDYHEEHDHEDYHDEHDHEDYHDEHDHEDYHNEHDHEDYHDDHHEDEEDEDYEHEHDDHDEYDHEDFHEYDDDHEDHEDEYDEHDHENFHEEEDKHDHEDFHGHEDEHEHDYHADEEEHDEDDEGEHDNHHHYDEYDEDEDHDEHNHEEFHEYEDDDDDGEEHEDYEDEHDHEHFHEYEEGDEHGGHDDDNGKDKGDYDEDDEDYHGDHDDDDYHDHGEYDDDDEIHDDEDDEEYHEEHHQHDHVDPDAWVFHHTETHAHGHHAGISLSEDKQNKVKGKAKSSSSTKRSKAELSKMSEYDYDDCDDEYYGVHGEDDEYHGYDSHEYDHECGSYHDDSSYEDDEDDYEDREYDHSEGHHEHHGSNGHEHLTPEFPPFPSLSDDDYKYEYTYEYDAKGGYDYSPYYPEKSFGSNPSISKGASHQTKAKLKDKEPVIICREDSHSTSSSLTLEQPGHLTFSIGKELFYVIPVSAETAAHTDSNLARLTEMPVGVAKDISERLVGKQCKTSLWPLSATSGKTGGSKTSQTSTTGKLVESTLHMSRETALLCRGAGLWAHLEGMSEWCQQNCERGYCPQSHCRCD</sequence>
<proteinExistence type="predicted"/>
<feature type="compositionally biased region" description="Basic and acidic residues" evidence="1">
    <location>
        <begin position="1313"/>
        <end position="1336"/>
    </location>
</feature>
<feature type="compositionally biased region" description="Basic and acidic residues" evidence="1">
    <location>
        <begin position="1283"/>
        <end position="1295"/>
    </location>
</feature>
<feature type="compositionally biased region" description="Basic and acidic residues" evidence="1">
    <location>
        <begin position="1058"/>
        <end position="1120"/>
    </location>
</feature>
<feature type="compositionally biased region" description="Basic and acidic residues" evidence="1">
    <location>
        <begin position="1366"/>
        <end position="1375"/>
    </location>
</feature>
<keyword evidence="4" id="KW-1185">Reference proteome</keyword>
<feature type="compositionally biased region" description="Low complexity" evidence="1">
    <location>
        <begin position="315"/>
        <end position="330"/>
    </location>
</feature>
<feature type="region of interest" description="Disordered" evidence="1">
    <location>
        <begin position="776"/>
        <end position="810"/>
    </location>
</feature>
<feature type="compositionally biased region" description="Acidic residues" evidence="1">
    <location>
        <begin position="1376"/>
        <end position="1385"/>
    </location>
</feature>
<feature type="compositionally biased region" description="Basic and acidic residues" evidence="1">
    <location>
        <begin position="1246"/>
        <end position="1273"/>
    </location>
</feature>
<feature type="region of interest" description="Disordered" evidence="1">
    <location>
        <begin position="244"/>
        <end position="373"/>
    </location>
</feature>
<feature type="compositionally biased region" description="Basic and acidic residues" evidence="1">
    <location>
        <begin position="1130"/>
        <end position="1144"/>
    </location>
</feature>
<feature type="compositionally biased region" description="Polar residues" evidence="1">
    <location>
        <begin position="783"/>
        <end position="809"/>
    </location>
</feature>
<feature type="region of interest" description="Disordered" evidence="1">
    <location>
        <begin position="1010"/>
        <end position="1044"/>
    </location>
</feature>
<feature type="signal peptide" evidence="2">
    <location>
        <begin position="1"/>
        <end position="38"/>
    </location>
</feature>
<feature type="chain" id="PRO_5043842490" evidence="2">
    <location>
        <begin position="39"/>
        <end position="1657"/>
    </location>
</feature>
<accession>A0AAV4JBN3</accession>
<feature type="compositionally biased region" description="Acidic residues" evidence="1">
    <location>
        <begin position="1296"/>
        <end position="1312"/>
    </location>
</feature>
<reference evidence="3 4" key="1">
    <citation type="journal article" date="2021" name="Elife">
        <title>Chloroplast acquisition without the gene transfer in kleptoplastic sea slugs, Plakobranchus ocellatus.</title>
        <authorList>
            <person name="Maeda T."/>
            <person name="Takahashi S."/>
            <person name="Yoshida T."/>
            <person name="Shimamura S."/>
            <person name="Takaki Y."/>
            <person name="Nagai Y."/>
            <person name="Toyoda A."/>
            <person name="Suzuki Y."/>
            <person name="Arimoto A."/>
            <person name="Ishii H."/>
            <person name="Satoh N."/>
            <person name="Nishiyama T."/>
            <person name="Hasebe M."/>
            <person name="Maruyama T."/>
            <person name="Minagawa J."/>
            <person name="Obokata J."/>
            <person name="Shigenobu S."/>
        </authorList>
    </citation>
    <scope>NUCLEOTIDE SEQUENCE [LARGE SCALE GENOMIC DNA]</scope>
</reference>
<evidence type="ECO:0000256" key="1">
    <source>
        <dbReference type="SAM" id="MobiDB-lite"/>
    </source>
</evidence>
<feature type="compositionally biased region" description="Basic residues" evidence="1">
    <location>
        <begin position="259"/>
        <end position="314"/>
    </location>
</feature>
<feature type="region of interest" description="Disordered" evidence="1">
    <location>
        <begin position="1058"/>
        <end position="1451"/>
    </location>
</feature>
<feature type="compositionally biased region" description="Basic and acidic residues" evidence="1">
    <location>
        <begin position="1427"/>
        <end position="1447"/>
    </location>
</feature>
<feature type="compositionally biased region" description="Acidic residues" evidence="1">
    <location>
        <begin position="1228"/>
        <end position="1245"/>
    </location>
</feature>
<gene>
    <name evidence="3" type="ORF">ElyMa_003274500</name>
</gene>
<protein>
    <submittedName>
        <fullName evidence="3">High mobility group nucleosome-binding domain-containing protein 5</fullName>
    </submittedName>
</protein>
<evidence type="ECO:0000313" key="4">
    <source>
        <dbReference type="Proteomes" id="UP000762676"/>
    </source>
</evidence>
<evidence type="ECO:0000256" key="2">
    <source>
        <dbReference type="SAM" id="SignalP"/>
    </source>
</evidence>
<organism evidence="3 4">
    <name type="scientific">Elysia marginata</name>
    <dbReference type="NCBI Taxonomy" id="1093978"/>
    <lineage>
        <taxon>Eukaryota</taxon>
        <taxon>Metazoa</taxon>
        <taxon>Spiralia</taxon>
        <taxon>Lophotrochozoa</taxon>
        <taxon>Mollusca</taxon>
        <taxon>Gastropoda</taxon>
        <taxon>Heterobranchia</taxon>
        <taxon>Euthyneura</taxon>
        <taxon>Panpulmonata</taxon>
        <taxon>Sacoglossa</taxon>
        <taxon>Placobranchoidea</taxon>
        <taxon>Plakobranchidae</taxon>
        <taxon>Elysia</taxon>
    </lineage>
</organism>
<feature type="compositionally biased region" description="Basic and acidic residues" evidence="1">
    <location>
        <begin position="1395"/>
        <end position="1414"/>
    </location>
</feature>
<dbReference type="Proteomes" id="UP000762676">
    <property type="component" value="Unassembled WGS sequence"/>
</dbReference>
<feature type="compositionally biased region" description="Acidic residues" evidence="1">
    <location>
        <begin position="1415"/>
        <end position="1426"/>
    </location>
</feature>
<keyword evidence="2" id="KW-0732">Signal</keyword>
<name>A0AAV4JBN3_9GAST</name>
<feature type="compositionally biased region" description="Acidic residues" evidence="1">
    <location>
        <begin position="1145"/>
        <end position="1159"/>
    </location>
</feature>
<feature type="compositionally biased region" description="Basic and acidic residues" evidence="1">
    <location>
        <begin position="1160"/>
        <end position="1190"/>
    </location>
</feature>